<sequence>MDSTIAQLPYVLAAFAKTLSALPYQLSNTTASLPSLLNTLSTDLTPLLPTIAAAEEDALLSNATWLAENIGALSALTAQIPQNSVQHASKESLIAMIQTGTTTYNVTTLWSPDLGALVMMFALVIVTKLALISLLTGKSISRVRAHAVEQGKTGITRDVARLILQKPLRSAIGHTVNLVAGTVVLGLQLASYRLFIIPYAPIRFVDIKMFSLGMKILQASYAADLLFGDLNPEIFLHHLFTAALLQVGQVCVFKTGSPLFFTMANMLILQATTEQSTYLAMALFHSASALKLQNHLPHRQRSLIKASWAVLTFTKFITFPQKIVPAVLCLTVLGRMWNDIDGSAYGRWWLGWSTIFISILLLLQVKFCDDVFPICNYVHYRLYPDAYSHPPSRTGPVMRFLSSLMPGAARRRERVREAHRLRAASAASAASSAPITIKVVRSAPSEESMASRYDEEKRLDMEHAHPFDQYHAASSGSLPTLSYANTAYGSASSSLSDKNKNGDDSRVTAVTSKRSSVSDE</sequence>
<name>A0A1Y2FX15_9BASI</name>
<comment type="caution">
    <text evidence="3">The sequence shown here is derived from an EMBL/GenBank/DDBJ whole genome shotgun (WGS) entry which is preliminary data.</text>
</comment>
<reference evidence="3 4" key="1">
    <citation type="submission" date="2016-07" db="EMBL/GenBank/DDBJ databases">
        <title>Pervasive Adenine N6-methylation of Active Genes in Fungi.</title>
        <authorList>
            <consortium name="DOE Joint Genome Institute"/>
            <person name="Mondo S.J."/>
            <person name="Dannebaum R.O."/>
            <person name="Kuo R.C."/>
            <person name="Labutti K."/>
            <person name="Haridas S."/>
            <person name="Kuo A."/>
            <person name="Salamov A."/>
            <person name="Ahrendt S.R."/>
            <person name="Lipzen A."/>
            <person name="Sullivan W."/>
            <person name="Andreopoulos W.B."/>
            <person name="Clum A."/>
            <person name="Lindquist E."/>
            <person name="Daum C."/>
            <person name="Ramamoorthy G.K."/>
            <person name="Gryganskyi A."/>
            <person name="Culley D."/>
            <person name="Magnuson J.K."/>
            <person name="James T.Y."/>
            <person name="O'Malley M.A."/>
            <person name="Stajich J.E."/>
            <person name="Spatafora J.W."/>
            <person name="Visel A."/>
            <person name="Grigoriev I.V."/>
        </authorList>
    </citation>
    <scope>NUCLEOTIDE SEQUENCE [LARGE SCALE GENOMIC DNA]</scope>
    <source>
        <strain evidence="3 4">62-1032</strain>
    </source>
</reference>
<keyword evidence="2" id="KW-0472">Membrane</keyword>
<feature type="transmembrane region" description="Helical" evidence="2">
    <location>
        <begin position="114"/>
        <end position="135"/>
    </location>
</feature>
<protein>
    <submittedName>
        <fullName evidence="3">Uncharacterized protein</fullName>
    </submittedName>
</protein>
<feature type="compositionally biased region" description="Polar residues" evidence="1">
    <location>
        <begin position="508"/>
        <end position="520"/>
    </location>
</feature>
<dbReference type="OrthoDB" id="2528625at2759"/>
<dbReference type="EMBL" id="MCGR01000009">
    <property type="protein sequence ID" value="ORY88586.1"/>
    <property type="molecule type" value="Genomic_DNA"/>
</dbReference>
<feature type="compositionally biased region" description="Basic and acidic residues" evidence="1">
    <location>
        <begin position="497"/>
        <end position="506"/>
    </location>
</feature>
<proteinExistence type="predicted"/>
<dbReference type="Proteomes" id="UP000193467">
    <property type="component" value="Unassembled WGS sequence"/>
</dbReference>
<organism evidence="3 4">
    <name type="scientific">Leucosporidium creatinivorum</name>
    <dbReference type="NCBI Taxonomy" id="106004"/>
    <lineage>
        <taxon>Eukaryota</taxon>
        <taxon>Fungi</taxon>
        <taxon>Dikarya</taxon>
        <taxon>Basidiomycota</taxon>
        <taxon>Pucciniomycotina</taxon>
        <taxon>Microbotryomycetes</taxon>
        <taxon>Leucosporidiales</taxon>
        <taxon>Leucosporidium</taxon>
    </lineage>
</organism>
<evidence type="ECO:0000256" key="2">
    <source>
        <dbReference type="SAM" id="Phobius"/>
    </source>
</evidence>
<keyword evidence="2" id="KW-1133">Transmembrane helix</keyword>
<keyword evidence="2" id="KW-0812">Transmembrane</keyword>
<feature type="region of interest" description="Disordered" evidence="1">
    <location>
        <begin position="488"/>
        <end position="520"/>
    </location>
</feature>
<gene>
    <name evidence="3" type="ORF">BCR35DRAFT_329831</name>
</gene>
<keyword evidence="4" id="KW-1185">Reference proteome</keyword>
<evidence type="ECO:0000256" key="1">
    <source>
        <dbReference type="SAM" id="MobiDB-lite"/>
    </source>
</evidence>
<dbReference type="InParanoid" id="A0A1Y2FX15"/>
<evidence type="ECO:0000313" key="3">
    <source>
        <dbReference type="EMBL" id="ORY88586.1"/>
    </source>
</evidence>
<dbReference type="AlphaFoldDB" id="A0A1Y2FX15"/>
<accession>A0A1Y2FX15</accession>
<evidence type="ECO:0000313" key="4">
    <source>
        <dbReference type="Proteomes" id="UP000193467"/>
    </source>
</evidence>